<evidence type="ECO:0000313" key="2">
    <source>
        <dbReference type="Proteomes" id="UP000183046"/>
    </source>
</evidence>
<reference evidence="2" key="1">
    <citation type="submission" date="2016-10" db="EMBL/GenBank/DDBJ databases">
        <authorList>
            <person name="de Groot N.N."/>
        </authorList>
    </citation>
    <scope>NUCLEOTIDE SEQUENCE [LARGE SCALE GENOMIC DNA]</scope>
    <source>
        <strain evidence="2">DSM 15758</strain>
    </source>
</reference>
<proteinExistence type="predicted"/>
<dbReference type="Pfam" id="PF04365">
    <property type="entry name" value="BrnT_toxin"/>
    <property type="match status" value="1"/>
</dbReference>
<protein>
    <recommendedName>
        <fullName evidence="3">BrnT family toxin</fullName>
    </recommendedName>
</protein>
<dbReference type="RefSeq" id="WP_074583818.1">
    <property type="nucleotide sequence ID" value="NZ_CP183397.1"/>
</dbReference>
<dbReference type="OrthoDB" id="9802417at2"/>
<name>A0A1G5N5A1_9PSED</name>
<sequence>MDITFDPAKNALNIAARGLSFEGVANFDFETALIWVDDRRIYPEVRYSALGLVAGRVHAVVFTETATGIRVISFRKANNREVKRYEQATQP</sequence>
<dbReference type="InterPro" id="IPR038573">
    <property type="entry name" value="BrnT_sf"/>
</dbReference>
<evidence type="ECO:0000313" key="1">
    <source>
        <dbReference type="EMBL" id="SCZ32344.1"/>
    </source>
</evidence>
<accession>A0A1G5N5A1</accession>
<dbReference type="AlphaFoldDB" id="A0A1G5N5A1"/>
<dbReference type="Proteomes" id="UP000183046">
    <property type="component" value="Unassembled WGS sequence"/>
</dbReference>
<comment type="caution">
    <text evidence="1">The sequence shown here is derived from an EMBL/GenBank/DDBJ whole genome shotgun (WGS) entry which is preliminary data.</text>
</comment>
<gene>
    <name evidence="1" type="ORF">SAMN05216279_104162</name>
</gene>
<dbReference type="EMBL" id="FMWB01000004">
    <property type="protein sequence ID" value="SCZ32344.1"/>
    <property type="molecule type" value="Genomic_DNA"/>
</dbReference>
<evidence type="ECO:0008006" key="3">
    <source>
        <dbReference type="Google" id="ProtNLM"/>
    </source>
</evidence>
<organism evidence="1 2">
    <name type="scientific">Pseudomonas oryzihabitans</name>
    <dbReference type="NCBI Taxonomy" id="47885"/>
    <lineage>
        <taxon>Bacteria</taxon>
        <taxon>Pseudomonadati</taxon>
        <taxon>Pseudomonadota</taxon>
        <taxon>Gammaproteobacteria</taxon>
        <taxon>Pseudomonadales</taxon>
        <taxon>Pseudomonadaceae</taxon>
        <taxon>Pseudomonas</taxon>
    </lineage>
</organism>
<dbReference type="Gene3D" id="3.10.450.530">
    <property type="entry name" value="Ribonuclease toxin, BrnT, of type II toxin-antitoxin system"/>
    <property type="match status" value="1"/>
</dbReference>
<dbReference type="GeneID" id="57560145"/>
<dbReference type="InterPro" id="IPR007460">
    <property type="entry name" value="BrnT_toxin"/>
</dbReference>